<evidence type="ECO:0000256" key="2">
    <source>
        <dbReference type="ARBA" id="ARBA00022475"/>
    </source>
</evidence>
<proteinExistence type="predicted"/>
<dbReference type="GO" id="GO:0015658">
    <property type="term" value="F:branched-chain amino acid transmembrane transporter activity"/>
    <property type="evidence" value="ECO:0007669"/>
    <property type="project" value="InterPro"/>
</dbReference>
<evidence type="ECO:0000256" key="4">
    <source>
        <dbReference type="ARBA" id="ARBA00022989"/>
    </source>
</evidence>
<dbReference type="AlphaFoldDB" id="A0A160TUT3"/>
<feature type="transmembrane region" description="Helical" evidence="6">
    <location>
        <begin position="61"/>
        <end position="80"/>
    </location>
</feature>
<accession>A0A160TUT3</accession>
<feature type="transmembrane region" description="Helical" evidence="6">
    <location>
        <begin position="87"/>
        <end position="105"/>
    </location>
</feature>
<dbReference type="CDD" id="cd06581">
    <property type="entry name" value="TM_PBP1_LivM_like"/>
    <property type="match status" value="1"/>
</dbReference>
<evidence type="ECO:0000256" key="5">
    <source>
        <dbReference type="ARBA" id="ARBA00023136"/>
    </source>
</evidence>
<feature type="transmembrane region" description="Helical" evidence="6">
    <location>
        <begin position="278"/>
        <end position="297"/>
    </location>
</feature>
<dbReference type="Pfam" id="PF02653">
    <property type="entry name" value="BPD_transp_2"/>
    <property type="match status" value="1"/>
</dbReference>
<keyword evidence="3 6" id="KW-0812">Transmembrane</keyword>
<dbReference type="GO" id="GO:0005886">
    <property type="term" value="C:plasma membrane"/>
    <property type="evidence" value="ECO:0007669"/>
    <property type="project" value="UniProtKB-SubCell"/>
</dbReference>
<dbReference type="InterPro" id="IPR043428">
    <property type="entry name" value="LivM-like"/>
</dbReference>
<comment type="subcellular location">
    <subcellularLocation>
        <location evidence="1">Cell membrane</location>
        <topology evidence="1">Multi-pass membrane protein</topology>
    </subcellularLocation>
</comment>
<sequence length="315" mass="34691">MNPFIESLLVFTGIHIIAAMSFYMPFKTGQVSLGQAGFMGVGAYAAGVITVKFGLPYPVGLIFAGVFTGLIGICVGFPALRIRGIYLLLLTLGFAQIVQVIALTWDYTGAHDGFQGIPYQENTFWYVYGMIIILILFFSRLENSSLGRAMVSIHEDEEAAEVMGIDVVRIKLLAFGLGAVIAGVAGAMFAHYTTYVDSRSFGILLGVEILMFCVVGGVTTYWGPILGAAFLSLLPEGLRTLRDLMELIPLAVTDAIPKGNEIYDWLYELLDFENEKRLIVYGAVLIIMMIIRPQGLLTNKTVRQLMFWKRPSRDA</sequence>
<keyword evidence="2" id="KW-1003">Cell membrane</keyword>
<keyword evidence="5 6" id="KW-0472">Membrane</keyword>
<gene>
    <name evidence="7" type="ORF">MGWOODY_XGa2559</name>
</gene>
<dbReference type="InterPro" id="IPR001851">
    <property type="entry name" value="ABC_transp_permease"/>
</dbReference>
<name>A0A160TUT3_9ZZZZ</name>
<feature type="transmembrane region" description="Helical" evidence="6">
    <location>
        <begin position="36"/>
        <end position="55"/>
    </location>
</feature>
<dbReference type="PANTHER" id="PTHR30482">
    <property type="entry name" value="HIGH-AFFINITY BRANCHED-CHAIN AMINO ACID TRANSPORT SYSTEM PERMEASE"/>
    <property type="match status" value="1"/>
</dbReference>
<feature type="transmembrane region" description="Helical" evidence="6">
    <location>
        <begin position="125"/>
        <end position="141"/>
    </location>
</feature>
<dbReference type="PANTHER" id="PTHR30482:SF10">
    <property type="entry name" value="HIGH-AFFINITY BRANCHED-CHAIN AMINO ACID TRANSPORT PROTEIN BRAE"/>
    <property type="match status" value="1"/>
</dbReference>
<feature type="transmembrane region" description="Helical" evidence="6">
    <location>
        <begin position="6"/>
        <end position="24"/>
    </location>
</feature>
<keyword evidence="4 6" id="KW-1133">Transmembrane helix</keyword>
<organism evidence="7">
    <name type="scientific">hydrothermal vent metagenome</name>
    <dbReference type="NCBI Taxonomy" id="652676"/>
    <lineage>
        <taxon>unclassified sequences</taxon>
        <taxon>metagenomes</taxon>
        <taxon>ecological metagenomes</taxon>
    </lineage>
</organism>
<evidence type="ECO:0000256" key="3">
    <source>
        <dbReference type="ARBA" id="ARBA00022692"/>
    </source>
</evidence>
<evidence type="ECO:0000256" key="6">
    <source>
        <dbReference type="SAM" id="Phobius"/>
    </source>
</evidence>
<evidence type="ECO:0000313" key="7">
    <source>
        <dbReference type="EMBL" id="CUS52401.1"/>
    </source>
</evidence>
<reference evidence="7" key="1">
    <citation type="submission" date="2015-10" db="EMBL/GenBank/DDBJ databases">
        <authorList>
            <person name="Gilbert D.G."/>
        </authorList>
    </citation>
    <scope>NUCLEOTIDE SEQUENCE</scope>
</reference>
<dbReference type="EMBL" id="CZRL01000082">
    <property type="protein sequence ID" value="CUS52401.1"/>
    <property type="molecule type" value="Genomic_DNA"/>
</dbReference>
<evidence type="ECO:0000256" key="1">
    <source>
        <dbReference type="ARBA" id="ARBA00004651"/>
    </source>
</evidence>
<protein>
    <submittedName>
        <fullName evidence="7">Branched-chain amino acid transport system permease protein LivM (TC 3.A.1.4.1)</fullName>
    </submittedName>
</protein>
<feature type="transmembrane region" description="Helical" evidence="6">
    <location>
        <begin position="172"/>
        <end position="189"/>
    </location>
</feature>
<feature type="transmembrane region" description="Helical" evidence="6">
    <location>
        <begin position="209"/>
        <end position="234"/>
    </location>
</feature>